<dbReference type="EMBL" id="JACHGB010000003">
    <property type="protein sequence ID" value="MBB5271643.1"/>
    <property type="molecule type" value="Genomic_DNA"/>
</dbReference>
<dbReference type="RefSeq" id="WP_221302717.1">
    <property type="nucleotide sequence ID" value="NZ_BAABEW010000001.1"/>
</dbReference>
<evidence type="ECO:0000256" key="9">
    <source>
        <dbReference type="PROSITE-ProRule" id="PRU01373"/>
    </source>
</evidence>
<keyword evidence="8 9" id="KW-0961">Cell wall biogenesis/degradation</keyword>
<evidence type="ECO:0000256" key="5">
    <source>
        <dbReference type="ARBA" id="ARBA00022801"/>
    </source>
</evidence>
<organism evidence="13 14">
    <name type="scientific">Quisquiliibacterium transsilvanicum</name>
    <dbReference type="NCBI Taxonomy" id="1549638"/>
    <lineage>
        <taxon>Bacteria</taxon>
        <taxon>Pseudomonadati</taxon>
        <taxon>Pseudomonadota</taxon>
        <taxon>Betaproteobacteria</taxon>
        <taxon>Burkholderiales</taxon>
        <taxon>Burkholderiaceae</taxon>
        <taxon>Quisquiliibacterium</taxon>
    </lineage>
</organism>
<dbReference type="AlphaFoldDB" id="A0A7W8HHZ6"/>
<dbReference type="PANTHER" id="PTHR30582:SF24">
    <property type="entry name" value="L,D-TRANSPEPTIDASE ERFK_SRFK-RELATED"/>
    <property type="match status" value="1"/>
</dbReference>
<feature type="signal peptide" evidence="10">
    <location>
        <begin position="1"/>
        <end position="16"/>
    </location>
</feature>
<dbReference type="GO" id="GO:0008360">
    <property type="term" value="P:regulation of cell shape"/>
    <property type="evidence" value="ECO:0007669"/>
    <property type="project" value="UniProtKB-UniRule"/>
</dbReference>
<dbReference type="PROSITE" id="PS51782">
    <property type="entry name" value="LYSM"/>
    <property type="match status" value="1"/>
</dbReference>
<evidence type="ECO:0000256" key="8">
    <source>
        <dbReference type="ARBA" id="ARBA00023316"/>
    </source>
</evidence>
<evidence type="ECO:0000313" key="14">
    <source>
        <dbReference type="Proteomes" id="UP000532440"/>
    </source>
</evidence>
<comment type="similarity">
    <text evidence="2">Belongs to the YkuD family.</text>
</comment>
<dbReference type="SMART" id="SM00257">
    <property type="entry name" value="LysM"/>
    <property type="match status" value="1"/>
</dbReference>
<evidence type="ECO:0000256" key="6">
    <source>
        <dbReference type="ARBA" id="ARBA00022960"/>
    </source>
</evidence>
<reference evidence="13 14" key="1">
    <citation type="submission" date="2020-08" db="EMBL/GenBank/DDBJ databases">
        <title>Genomic Encyclopedia of Type Strains, Phase IV (KMG-IV): sequencing the most valuable type-strain genomes for metagenomic binning, comparative biology and taxonomic classification.</title>
        <authorList>
            <person name="Goeker M."/>
        </authorList>
    </citation>
    <scope>NUCLEOTIDE SEQUENCE [LARGE SCALE GENOMIC DNA]</scope>
    <source>
        <strain evidence="13 14">DSM 29781</strain>
    </source>
</reference>
<gene>
    <name evidence="13" type="ORF">HNQ70_001653</name>
</gene>
<keyword evidence="10" id="KW-0732">Signal</keyword>
<evidence type="ECO:0000313" key="13">
    <source>
        <dbReference type="EMBL" id="MBB5271643.1"/>
    </source>
</evidence>
<comment type="caution">
    <text evidence="13">The sequence shown here is derived from an EMBL/GenBank/DDBJ whole genome shotgun (WGS) entry which is preliminary data.</text>
</comment>
<feature type="active site" description="Proton donor/acceptor" evidence="9">
    <location>
        <position position="184"/>
    </location>
</feature>
<accession>A0A7W8HHZ6</accession>
<dbReference type="Pfam" id="PF03734">
    <property type="entry name" value="YkuD"/>
    <property type="match status" value="1"/>
</dbReference>
<comment type="pathway">
    <text evidence="1 9">Cell wall biogenesis; peptidoglycan biosynthesis.</text>
</comment>
<protein>
    <submittedName>
        <fullName evidence="13">L,D-transpeptidase ErfK/SrfK</fullName>
    </submittedName>
</protein>
<keyword evidence="3" id="KW-0328">Glycosyltransferase</keyword>
<evidence type="ECO:0000256" key="7">
    <source>
        <dbReference type="ARBA" id="ARBA00022984"/>
    </source>
</evidence>
<keyword evidence="5" id="KW-0378">Hydrolase</keyword>
<dbReference type="InterPro" id="IPR038063">
    <property type="entry name" value="Transpep_catalytic_dom"/>
</dbReference>
<evidence type="ECO:0000259" key="12">
    <source>
        <dbReference type="PROSITE" id="PS52029"/>
    </source>
</evidence>
<dbReference type="InterPro" id="IPR036779">
    <property type="entry name" value="LysM_dom_sf"/>
</dbReference>
<evidence type="ECO:0000259" key="11">
    <source>
        <dbReference type="PROSITE" id="PS51782"/>
    </source>
</evidence>
<keyword evidence="4" id="KW-0808">Transferase</keyword>
<evidence type="ECO:0000256" key="2">
    <source>
        <dbReference type="ARBA" id="ARBA00005992"/>
    </source>
</evidence>
<proteinExistence type="inferred from homology"/>
<dbReference type="Gene3D" id="2.40.440.10">
    <property type="entry name" value="L,D-transpeptidase catalytic domain-like"/>
    <property type="match status" value="1"/>
</dbReference>
<evidence type="ECO:0000256" key="4">
    <source>
        <dbReference type="ARBA" id="ARBA00022679"/>
    </source>
</evidence>
<evidence type="ECO:0000256" key="1">
    <source>
        <dbReference type="ARBA" id="ARBA00004752"/>
    </source>
</evidence>
<evidence type="ECO:0000256" key="10">
    <source>
        <dbReference type="SAM" id="SignalP"/>
    </source>
</evidence>
<dbReference type="InterPro" id="IPR018392">
    <property type="entry name" value="LysM"/>
</dbReference>
<dbReference type="GO" id="GO:0071972">
    <property type="term" value="F:peptidoglycan L,D-transpeptidase activity"/>
    <property type="evidence" value="ECO:0007669"/>
    <property type="project" value="TreeGrafter"/>
</dbReference>
<keyword evidence="6 9" id="KW-0133">Cell shape</keyword>
<dbReference type="InterPro" id="IPR050979">
    <property type="entry name" value="LD-transpeptidase"/>
</dbReference>
<feature type="active site" description="Nucleophile" evidence="9">
    <location>
        <position position="200"/>
    </location>
</feature>
<keyword evidence="7 9" id="KW-0573">Peptidoglycan synthesis</keyword>
<dbReference type="GO" id="GO:0005576">
    <property type="term" value="C:extracellular region"/>
    <property type="evidence" value="ECO:0007669"/>
    <property type="project" value="TreeGrafter"/>
</dbReference>
<evidence type="ECO:0000256" key="3">
    <source>
        <dbReference type="ARBA" id="ARBA00022676"/>
    </source>
</evidence>
<dbReference type="Gene3D" id="3.10.350.10">
    <property type="entry name" value="LysM domain"/>
    <property type="match status" value="1"/>
</dbReference>
<feature type="domain" description="L,D-TPase catalytic" evidence="12">
    <location>
        <begin position="90"/>
        <end position="224"/>
    </location>
</feature>
<dbReference type="InterPro" id="IPR005490">
    <property type="entry name" value="LD_TPept_cat_dom"/>
</dbReference>
<dbReference type="PANTHER" id="PTHR30582">
    <property type="entry name" value="L,D-TRANSPEPTIDASE"/>
    <property type="match status" value="1"/>
</dbReference>
<dbReference type="CDD" id="cd00118">
    <property type="entry name" value="LysM"/>
    <property type="match status" value="1"/>
</dbReference>
<dbReference type="UniPathway" id="UPA00219"/>
<dbReference type="Pfam" id="PF01476">
    <property type="entry name" value="LysM"/>
    <property type="match status" value="1"/>
</dbReference>
<dbReference type="SUPFAM" id="SSF54106">
    <property type="entry name" value="LysM domain"/>
    <property type="match status" value="1"/>
</dbReference>
<dbReference type="GO" id="GO:0071555">
    <property type="term" value="P:cell wall organization"/>
    <property type="evidence" value="ECO:0007669"/>
    <property type="project" value="UniProtKB-UniRule"/>
</dbReference>
<dbReference type="GO" id="GO:0018104">
    <property type="term" value="P:peptidoglycan-protein cross-linking"/>
    <property type="evidence" value="ECO:0007669"/>
    <property type="project" value="TreeGrafter"/>
</dbReference>
<feature type="domain" description="LysM" evidence="11">
    <location>
        <begin position="34"/>
        <end position="78"/>
    </location>
</feature>
<keyword evidence="14" id="KW-1185">Reference proteome</keyword>
<dbReference type="GO" id="GO:0016757">
    <property type="term" value="F:glycosyltransferase activity"/>
    <property type="evidence" value="ECO:0007669"/>
    <property type="project" value="UniProtKB-KW"/>
</dbReference>
<name>A0A7W8HHZ6_9BURK</name>
<dbReference type="Proteomes" id="UP000532440">
    <property type="component" value="Unassembled WGS sequence"/>
</dbReference>
<dbReference type="SUPFAM" id="SSF141523">
    <property type="entry name" value="L,D-transpeptidase catalytic domain-like"/>
    <property type="match status" value="1"/>
</dbReference>
<dbReference type="PROSITE" id="PS52029">
    <property type="entry name" value="LD_TPASE"/>
    <property type="match status" value="1"/>
</dbReference>
<feature type="chain" id="PRO_5030802486" evidence="10">
    <location>
        <begin position="17"/>
        <end position="314"/>
    </location>
</feature>
<sequence>MLLAACLVLAAAPAAANGSSGGAAWGESLVGERFVYEVRRGDSLGGIAARHGTGAALIARDNAIGPRQGLKPGQQLMLETRHIVPQSNGDGITINVPQRMLFHFEGGALRTAYPVTAGRPDWQTPLGPFTVVNRQTDKPWFVPKSIQEEMRQQGKPVLTRVEPGPDNPLGRHWIGLSMPAIGIHGTNAPTSIYALRSHGCVRMHPDDVADLFERVRVGDAGRIVYHPALLAGLPDGRVFVEVHLDAYRRSGKPIDALRALAAERGIESRVDWLRVAEIVAARDGVAREVTLPEALPAATPLSTPTANPTGALAQ</sequence>
<dbReference type="CDD" id="cd16913">
    <property type="entry name" value="YkuD_like"/>
    <property type="match status" value="1"/>
</dbReference>